<dbReference type="Proteomes" id="UP000325313">
    <property type="component" value="Unassembled WGS sequence"/>
</dbReference>
<dbReference type="PROSITE" id="PS51257">
    <property type="entry name" value="PROKAR_LIPOPROTEIN"/>
    <property type="match status" value="1"/>
</dbReference>
<comment type="caution">
    <text evidence="2">The sequence shown here is derived from an EMBL/GenBank/DDBJ whole genome shotgun (WGS) entry which is preliminary data.</text>
</comment>
<evidence type="ECO:0008006" key="4">
    <source>
        <dbReference type="Google" id="ProtNLM"/>
    </source>
</evidence>
<organism evidence="2 3">
    <name type="scientific">Puccinia graminis f. sp. tritici</name>
    <dbReference type="NCBI Taxonomy" id="56615"/>
    <lineage>
        <taxon>Eukaryota</taxon>
        <taxon>Fungi</taxon>
        <taxon>Dikarya</taxon>
        <taxon>Basidiomycota</taxon>
        <taxon>Pucciniomycotina</taxon>
        <taxon>Pucciniomycetes</taxon>
        <taxon>Pucciniales</taxon>
        <taxon>Pucciniaceae</taxon>
        <taxon>Puccinia</taxon>
    </lineage>
</organism>
<reference evidence="2 3" key="1">
    <citation type="submission" date="2019-05" db="EMBL/GenBank/DDBJ databases">
        <title>Emergence of the Ug99 lineage of the wheat stem rust pathogen through somatic hybridization.</title>
        <authorList>
            <person name="Li F."/>
            <person name="Upadhyaya N.M."/>
            <person name="Sperschneider J."/>
            <person name="Matny O."/>
            <person name="Nguyen-Phuc H."/>
            <person name="Mago R."/>
            <person name="Raley C."/>
            <person name="Miller M.E."/>
            <person name="Silverstein K.A.T."/>
            <person name="Henningsen E."/>
            <person name="Hirsch C.D."/>
            <person name="Visser B."/>
            <person name="Pretorius Z.A."/>
            <person name="Steffenson B.J."/>
            <person name="Schwessinger B."/>
            <person name="Dodds P.N."/>
            <person name="Figueroa M."/>
        </authorList>
    </citation>
    <scope>NUCLEOTIDE SEQUENCE [LARGE SCALE GENOMIC DNA]</scope>
    <source>
        <strain evidence="2 3">Ug99</strain>
    </source>
</reference>
<gene>
    <name evidence="2" type="ORF">PGTUg99_007072</name>
</gene>
<keyword evidence="1" id="KW-0732">Signal</keyword>
<feature type="chain" id="PRO_5022691210" description="Hydrophobin" evidence="1">
    <location>
        <begin position="16"/>
        <end position="106"/>
    </location>
</feature>
<feature type="signal peptide" evidence="1">
    <location>
        <begin position="1"/>
        <end position="15"/>
    </location>
</feature>
<evidence type="ECO:0000313" key="3">
    <source>
        <dbReference type="Proteomes" id="UP000325313"/>
    </source>
</evidence>
<dbReference type="EMBL" id="VDEP01000251">
    <property type="protein sequence ID" value="KAA1118413.1"/>
    <property type="molecule type" value="Genomic_DNA"/>
</dbReference>
<dbReference type="AlphaFoldDB" id="A0A5B0QZJ3"/>
<protein>
    <recommendedName>
        <fullName evidence="4">Hydrophobin</fullName>
    </recommendedName>
</protein>
<sequence length="106" mass="11819">MQLLKSFILFSLTTAGCLRAAGHCDKANPWKYCAKRTTIREEHNLREPRTGYSMRSLAGLGPWYTCSSSDPSAKEYCCSVEPKFTHQPSDFVNDYEFGRAGCGPAT</sequence>
<name>A0A5B0QZJ3_PUCGR</name>
<evidence type="ECO:0000256" key="1">
    <source>
        <dbReference type="SAM" id="SignalP"/>
    </source>
</evidence>
<evidence type="ECO:0000313" key="2">
    <source>
        <dbReference type="EMBL" id="KAA1118413.1"/>
    </source>
</evidence>
<proteinExistence type="predicted"/>
<accession>A0A5B0QZJ3</accession>